<dbReference type="Proteomes" id="UP000754710">
    <property type="component" value="Unassembled WGS sequence"/>
</dbReference>
<dbReference type="InterPro" id="IPR052336">
    <property type="entry name" value="MlaD_Phospholipid_Transporter"/>
</dbReference>
<dbReference type="InterPro" id="IPR005693">
    <property type="entry name" value="Mce"/>
</dbReference>
<dbReference type="InterPro" id="IPR024516">
    <property type="entry name" value="Mce_C"/>
</dbReference>
<feature type="compositionally biased region" description="Gly residues" evidence="1">
    <location>
        <begin position="399"/>
        <end position="423"/>
    </location>
</feature>
<feature type="domain" description="Mammalian cell entry C-terminal" evidence="4">
    <location>
        <begin position="132"/>
        <end position="301"/>
    </location>
</feature>
<feature type="chain" id="PRO_5046583243" evidence="2">
    <location>
        <begin position="27"/>
        <end position="476"/>
    </location>
</feature>
<name>A0ABS7RI59_9ACTN</name>
<feature type="domain" description="Mce/MlaD" evidence="3">
    <location>
        <begin position="49"/>
        <end position="123"/>
    </location>
</feature>
<feature type="region of interest" description="Disordered" evidence="1">
    <location>
        <begin position="376"/>
        <end position="423"/>
    </location>
</feature>
<evidence type="ECO:0000313" key="6">
    <source>
        <dbReference type="Proteomes" id="UP000754710"/>
    </source>
</evidence>
<keyword evidence="2" id="KW-0732">Signal</keyword>
<proteinExistence type="predicted"/>
<dbReference type="EMBL" id="JAIEZQ010000001">
    <property type="protein sequence ID" value="MBY9074733.1"/>
    <property type="molecule type" value="Genomic_DNA"/>
</dbReference>
<dbReference type="InterPro" id="IPR003399">
    <property type="entry name" value="Mce/MlaD"/>
</dbReference>
<keyword evidence="6" id="KW-1185">Reference proteome</keyword>
<protein>
    <submittedName>
        <fullName evidence="5">MCE family protein</fullName>
    </submittedName>
</protein>
<evidence type="ECO:0000256" key="1">
    <source>
        <dbReference type="SAM" id="MobiDB-lite"/>
    </source>
</evidence>
<dbReference type="PROSITE" id="PS51257">
    <property type="entry name" value="PROKAR_LIPOPROTEIN"/>
    <property type="match status" value="1"/>
</dbReference>
<reference evidence="5 6" key="1">
    <citation type="submission" date="2021-08" db="EMBL/GenBank/DDBJ databases">
        <title>Nocardioides bacterium WL0053 sp. nov., isolated from the sediment.</title>
        <authorList>
            <person name="Wang L."/>
            <person name="Zhang D."/>
            <person name="Zhang A."/>
        </authorList>
    </citation>
    <scope>NUCLEOTIDE SEQUENCE [LARGE SCALE GENOMIC DNA]</scope>
    <source>
        <strain evidence="5 6">WL0053</strain>
    </source>
</reference>
<gene>
    <name evidence="5" type="ORF">K1X13_07875</name>
</gene>
<dbReference type="PANTHER" id="PTHR33371:SF15">
    <property type="entry name" value="LIPOPROTEIN LPRN"/>
    <property type="match status" value="1"/>
</dbReference>
<evidence type="ECO:0000259" key="4">
    <source>
        <dbReference type="Pfam" id="PF11887"/>
    </source>
</evidence>
<dbReference type="PANTHER" id="PTHR33371">
    <property type="entry name" value="INTERMEMBRANE PHOSPHOLIPID TRANSPORT SYSTEM BINDING PROTEIN MLAD-RELATED"/>
    <property type="match status" value="1"/>
</dbReference>
<evidence type="ECO:0000313" key="5">
    <source>
        <dbReference type="EMBL" id="MBY9074733.1"/>
    </source>
</evidence>
<dbReference type="Pfam" id="PF11887">
    <property type="entry name" value="Mce4_CUP1"/>
    <property type="match status" value="1"/>
</dbReference>
<comment type="caution">
    <text evidence="5">The sequence shown here is derived from an EMBL/GenBank/DDBJ whole genome shotgun (WGS) entry which is preliminary data.</text>
</comment>
<dbReference type="NCBIfam" id="TIGR00996">
    <property type="entry name" value="Mtu_fam_mce"/>
    <property type="match status" value="1"/>
</dbReference>
<sequence>MRRTTPRTHRTRAGRVAALACVGALALSGCDFSVYDLPLPGGADLGDDPYSVRVQFRDVLDLVPQSAVKVNDVTVGKVDDIEVDGFTAEVTLLLREDVKLPQNSLAEIRQTSLLGEKFVSLEAPETGASRDLLSDGELIPLESSGRNPEVEEVLGAMSLLLNGGGVAQLKTIATELNKALDGRESDVKSVLRQLDTFMGQLDRNKQDIVEAIESLNRLAVSINKQRGSIELALDEMPQALASIDRQRDDLVKMLRALDELSAVGTDVIRRSKTATINSLELLDPVLTKLADAGDALPKAFQVFLTYPFVDEVVGRNPVQAANLHMGDYTNLSIQTDIDLTQGLPDVPGLPGAPEIPLPDLVEQCRKTPAKPICDTLEDTGDNLPNVPVPTVENPDLTGDGSGGTGGGDGGSGDGGTGGTGGDGSGDCGIPLLCRTAPGGAAGSGGSGGPRDTMTSFADLGYDPTLSVLLTQGMVQR</sequence>
<dbReference type="Pfam" id="PF02470">
    <property type="entry name" value="MlaD"/>
    <property type="match status" value="1"/>
</dbReference>
<feature type="signal peptide" evidence="2">
    <location>
        <begin position="1"/>
        <end position="26"/>
    </location>
</feature>
<organism evidence="5 6">
    <name type="scientific">Nocardioides jiangsuensis</name>
    <dbReference type="NCBI Taxonomy" id="2866161"/>
    <lineage>
        <taxon>Bacteria</taxon>
        <taxon>Bacillati</taxon>
        <taxon>Actinomycetota</taxon>
        <taxon>Actinomycetes</taxon>
        <taxon>Propionibacteriales</taxon>
        <taxon>Nocardioidaceae</taxon>
        <taxon>Nocardioides</taxon>
    </lineage>
</organism>
<dbReference type="RefSeq" id="WP_221024374.1">
    <property type="nucleotide sequence ID" value="NZ_JAIEZQ010000001.1"/>
</dbReference>
<evidence type="ECO:0000256" key="2">
    <source>
        <dbReference type="SAM" id="SignalP"/>
    </source>
</evidence>
<evidence type="ECO:0000259" key="3">
    <source>
        <dbReference type="Pfam" id="PF02470"/>
    </source>
</evidence>
<accession>A0ABS7RI59</accession>